<dbReference type="EMBL" id="GBRH01265087">
    <property type="protein sequence ID" value="JAD32808.1"/>
    <property type="molecule type" value="Transcribed_RNA"/>
</dbReference>
<proteinExistence type="predicted"/>
<accession>A0A0A8Z545</accession>
<reference evidence="1" key="1">
    <citation type="submission" date="2014-09" db="EMBL/GenBank/DDBJ databases">
        <authorList>
            <person name="Magalhaes I.L.F."/>
            <person name="Oliveira U."/>
            <person name="Santos F.R."/>
            <person name="Vidigal T.H.D.A."/>
            <person name="Brescovit A.D."/>
            <person name="Santos A.J."/>
        </authorList>
    </citation>
    <scope>NUCLEOTIDE SEQUENCE</scope>
    <source>
        <tissue evidence="1">Shoot tissue taken approximately 20 cm above the soil surface</tissue>
    </source>
</reference>
<reference evidence="1" key="2">
    <citation type="journal article" date="2015" name="Data Brief">
        <title>Shoot transcriptome of the giant reed, Arundo donax.</title>
        <authorList>
            <person name="Barrero R.A."/>
            <person name="Guerrero F.D."/>
            <person name="Moolhuijzen P."/>
            <person name="Goolsby J.A."/>
            <person name="Tidwell J."/>
            <person name="Bellgard S.E."/>
            <person name="Bellgard M.I."/>
        </authorList>
    </citation>
    <scope>NUCLEOTIDE SEQUENCE</scope>
    <source>
        <tissue evidence="1">Shoot tissue taken approximately 20 cm above the soil surface</tissue>
    </source>
</reference>
<name>A0A0A8Z545_ARUDO</name>
<organism evidence="1">
    <name type="scientific">Arundo donax</name>
    <name type="common">Giant reed</name>
    <name type="synonym">Donax arundinaceus</name>
    <dbReference type="NCBI Taxonomy" id="35708"/>
    <lineage>
        <taxon>Eukaryota</taxon>
        <taxon>Viridiplantae</taxon>
        <taxon>Streptophyta</taxon>
        <taxon>Embryophyta</taxon>
        <taxon>Tracheophyta</taxon>
        <taxon>Spermatophyta</taxon>
        <taxon>Magnoliopsida</taxon>
        <taxon>Liliopsida</taxon>
        <taxon>Poales</taxon>
        <taxon>Poaceae</taxon>
        <taxon>PACMAD clade</taxon>
        <taxon>Arundinoideae</taxon>
        <taxon>Arundineae</taxon>
        <taxon>Arundo</taxon>
    </lineage>
</organism>
<evidence type="ECO:0000313" key="1">
    <source>
        <dbReference type="EMBL" id="JAD32808.1"/>
    </source>
</evidence>
<sequence length="33" mass="3887">MNALFDIPMVVRLLQFDNAARKSSFPLSWFQSR</sequence>
<protein>
    <submittedName>
        <fullName evidence="1">Uncharacterized protein</fullName>
    </submittedName>
</protein>
<dbReference type="AlphaFoldDB" id="A0A0A8Z545"/>